<evidence type="ECO:0000313" key="2">
    <source>
        <dbReference type="EMBL" id="MBB5345303.1"/>
    </source>
</evidence>
<dbReference type="Gene3D" id="3.40.50.10090">
    <property type="match status" value="2"/>
</dbReference>
<proteinExistence type="predicted"/>
<dbReference type="SUPFAM" id="SSF69618">
    <property type="entry name" value="HemD-like"/>
    <property type="match status" value="1"/>
</dbReference>
<dbReference type="InterPro" id="IPR036108">
    <property type="entry name" value="4pyrrol_syn_uPrphyn_synt_sf"/>
</dbReference>
<dbReference type="InterPro" id="IPR039793">
    <property type="entry name" value="UROS/Hem4"/>
</dbReference>
<organism evidence="2 3">
    <name type="scientific">Tunturiibacter lichenicola</name>
    <dbReference type="NCBI Taxonomy" id="2051959"/>
    <lineage>
        <taxon>Bacteria</taxon>
        <taxon>Pseudomonadati</taxon>
        <taxon>Acidobacteriota</taxon>
        <taxon>Terriglobia</taxon>
        <taxon>Terriglobales</taxon>
        <taxon>Acidobacteriaceae</taxon>
        <taxon>Tunturiibacter</taxon>
    </lineage>
</organism>
<dbReference type="GO" id="GO:0006780">
    <property type="term" value="P:uroporphyrinogen III biosynthetic process"/>
    <property type="evidence" value="ECO:0007669"/>
    <property type="project" value="InterPro"/>
</dbReference>
<dbReference type="PANTHER" id="PTHR40082:SF1">
    <property type="entry name" value="BLR5956 PROTEIN"/>
    <property type="match status" value="1"/>
</dbReference>
<evidence type="ECO:0000313" key="3">
    <source>
        <dbReference type="Proteomes" id="UP000569092"/>
    </source>
</evidence>
<reference evidence="2 3" key="1">
    <citation type="submission" date="2020-08" db="EMBL/GenBank/DDBJ databases">
        <title>Genomic Encyclopedia of Type Strains, Phase IV (KMG-V): Genome sequencing to study the core and pangenomes of soil and plant-associated prokaryotes.</title>
        <authorList>
            <person name="Whitman W."/>
        </authorList>
    </citation>
    <scope>NUCLEOTIDE SEQUENCE [LARGE SCALE GENOMIC DNA]</scope>
    <source>
        <strain evidence="2 3">M8US30</strain>
    </source>
</reference>
<comment type="caution">
    <text evidence="2">The sequence shown here is derived from an EMBL/GenBank/DDBJ whole genome shotgun (WGS) entry which is preliminary data.</text>
</comment>
<evidence type="ECO:0000259" key="1">
    <source>
        <dbReference type="Pfam" id="PF02602"/>
    </source>
</evidence>
<feature type="domain" description="Tetrapyrrole biosynthesis uroporphyrinogen III synthase" evidence="1">
    <location>
        <begin position="19"/>
        <end position="246"/>
    </location>
</feature>
<dbReference type="CDD" id="cd06578">
    <property type="entry name" value="HemD"/>
    <property type="match status" value="1"/>
</dbReference>
<accession>A0A7W8N5A3</accession>
<dbReference type="GO" id="GO:0004852">
    <property type="term" value="F:uroporphyrinogen-III synthase activity"/>
    <property type="evidence" value="ECO:0007669"/>
    <property type="project" value="InterPro"/>
</dbReference>
<sequence length="254" mass="27115">MPPLTHKRILITRTRHQASELATQLESLGAITILIPTIEIVPPTSFAALDAALTCLRTYDWLLFTSANAVEAFHRRAQFLHLTQLPKHIAVIGPATLRAANAIGLTVDLVPPQYIAESLAEALLPEAPGRSFLLPRAAEARDTLPETLTAAGATVTIAEAYRNETPPDSIPALQHLFSAPENYPDAITFTSASTATNLFALLEAANLALSPGITLASIGPITSQTLRALGHEPTVEAAEPTIRALVHALATYWS</sequence>
<dbReference type="InterPro" id="IPR003754">
    <property type="entry name" value="4pyrrol_synth_uPrphyn_synth"/>
</dbReference>
<dbReference type="Pfam" id="PF02602">
    <property type="entry name" value="HEM4"/>
    <property type="match status" value="1"/>
</dbReference>
<dbReference type="PANTHER" id="PTHR40082">
    <property type="entry name" value="BLR5956 PROTEIN"/>
    <property type="match status" value="1"/>
</dbReference>
<dbReference type="Proteomes" id="UP000569092">
    <property type="component" value="Unassembled WGS sequence"/>
</dbReference>
<dbReference type="EMBL" id="JACHDZ010000005">
    <property type="protein sequence ID" value="MBB5345303.1"/>
    <property type="molecule type" value="Genomic_DNA"/>
</dbReference>
<gene>
    <name evidence="2" type="ORF">HDF10_003294</name>
</gene>
<name>A0A7W8N5A3_9BACT</name>
<dbReference type="AlphaFoldDB" id="A0A7W8N5A3"/>
<protein>
    <submittedName>
        <fullName evidence="2">Uroporphyrinogen-III synthase</fullName>
    </submittedName>
</protein>